<accession>A0A165WTD1</accession>
<feature type="region of interest" description="Disordered" evidence="1">
    <location>
        <begin position="1"/>
        <end position="85"/>
    </location>
</feature>
<gene>
    <name evidence="2" type="ORF">FIBSPDRAFT_272700</name>
</gene>
<keyword evidence="3" id="KW-1185">Reference proteome</keyword>
<organism evidence="2 3">
    <name type="scientific">Athelia psychrophila</name>
    <dbReference type="NCBI Taxonomy" id="1759441"/>
    <lineage>
        <taxon>Eukaryota</taxon>
        <taxon>Fungi</taxon>
        <taxon>Dikarya</taxon>
        <taxon>Basidiomycota</taxon>
        <taxon>Agaricomycotina</taxon>
        <taxon>Agaricomycetes</taxon>
        <taxon>Agaricomycetidae</taxon>
        <taxon>Atheliales</taxon>
        <taxon>Atheliaceae</taxon>
        <taxon>Athelia</taxon>
    </lineage>
</organism>
<dbReference type="AlphaFoldDB" id="A0A165WTD1"/>
<dbReference type="EMBL" id="KV417737">
    <property type="protein sequence ID" value="KZP07895.1"/>
    <property type="molecule type" value="Genomic_DNA"/>
</dbReference>
<sequence length="219" mass="23742">MRGPFTEVASGRHEQASCRRRGGGRQTKIAVRAGSPRHARTAALGNSISTERRAPSWGRPFASREAPTLPPGVPHHAAQTHKHIRLSRSASIPSPLCHPSFPLPPSPSANLPARARYRPATRGCAIELAGATHSRAPLYLGLPARTKLHHHHQIPPLRAARSIFPHPRPASYRGGRIHAAARVQQAELESEYHERCAPWTSFSSGHAYATGNEARSNGS</sequence>
<evidence type="ECO:0000313" key="3">
    <source>
        <dbReference type="Proteomes" id="UP000076532"/>
    </source>
</evidence>
<protein>
    <submittedName>
        <fullName evidence="2">Uncharacterized protein</fullName>
    </submittedName>
</protein>
<evidence type="ECO:0000313" key="2">
    <source>
        <dbReference type="EMBL" id="KZP07895.1"/>
    </source>
</evidence>
<evidence type="ECO:0000256" key="1">
    <source>
        <dbReference type="SAM" id="MobiDB-lite"/>
    </source>
</evidence>
<dbReference type="Proteomes" id="UP000076532">
    <property type="component" value="Unassembled WGS sequence"/>
</dbReference>
<reference evidence="2 3" key="1">
    <citation type="journal article" date="2016" name="Mol. Biol. Evol.">
        <title>Comparative Genomics of Early-Diverging Mushroom-Forming Fungi Provides Insights into the Origins of Lignocellulose Decay Capabilities.</title>
        <authorList>
            <person name="Nagy L.G."/>
            <person name="Riley R."/>
            <person name="Tritt A."/>
            <person name="Adam C."/>
            <person name="Daum C."/>
            <person name="Floudas D."/>
            <person name="Sun H."/>
            <person name="Yadav J.S."/>
            <person name="Pangilinan J."/>
            <person name="Larsson K.H."/>
            <person name="Matsuura K."/>
            <person name="Barry K."/>
            <person name="Labutti K."/>
            <person name="Kuo R."/>
            <person name="Ohm R.A."/>
            <person name="Bhattacharya S.S."/>
            <person name="Shirouzu T."/>
            <person name="Yoshinaga Y."/>
            <person name="Martin F.M."/>
            <person name="Grigoriev I.V."/>
            <person name="Hibbett D.S."/>
        </authorList>
    </citation>
    <scope>NUCLEOTIDE SEQUENCE [LARGE SCALE GENOMIC DNA]</scope>
    <source>
        <strain evidence="2 3">CBS 109695</strain>
    </source>
</reference>
<proteinExistence type="predicted"/>
<name>A0A165WTD1_9AGAM</name>